<dbReference type="Pfam" id="PF01593">
    <property type="entry name" value="Amino_oxidase"/>
    <property type="match status" value="1"/>
</dbReference>
<dbReference type="PANTHER" id="PTHR10742:SF342">
    <property type="entry name" value="AMINE OXIDASE"/>
    <property type="match status" value="1"/>
</dbReference>
<protein>
    <recommendedName>
        <fullName evidence="1">Amine oxidase domain-containing protein</fullName>
    </recommendedName>
</protein>
<dbReference type="PANTHER" id="PTHR10742">
    <property type="entry name" value="FLAVIN MONOAMINE OXIDASE"/>
    <property type="match status" value="1"/>
</dbReference>
<feature type="domain" description="Amine oxidase" evidence="1">
    <location>
        <begin position="46"/>
        <end position="513"/>
    </location>
</feature>
<dbReference type="GO" id="GO:0001716">
    <property type="term" value="F:L-amino-acid oxidase activity"/>
    <property type="evidence" value="ECO:0007669"/>
    <property type="project" value="TreeGrafter"/>
</dbReference>
<dbReference type="Gene3D" id="1.20.1440.240">
    <property type="match status" value="1"/>
</dbReference>
<gene>
    <name evidence="2" type="ORF">CHS0354_000862</name>
</gene>
<dbReference type="SUPFAM" id="SSF54373">
    <property type="entry name" value="FAD-linked reductases, C-terminal domain"/>
    <property type="match status" value="1"/>
</dbReference>
<sequence>MRILQCQFTEYIQQDDNFKQFYEDIMVNGLPKPISPKHVIIVGAGISGLVAAYELERAGHTTTILELSNRVGGRMQTLHEFPSGLHAEGGAMRIPPNHFLTWHYMNLFDIETVPFINQNEKALLYFQGKQTITLEDWRKCNKHWTNVFWPGWDKGIEKYNIDGINELYSRTIKQVTDEINNNHTVEGWNKWVAKWSKMSMLDFLRSPCHPPPKEELMLRPWTEQAILAFKVSGYRPALDESMIEYIREDLGGWWRPNLKAPADGMSALPEAFIKPNECNKVELEKHIHFGVQVEGVEVNLNGTQVTVKGRNTTSGKIICYKGDAVIITLPLTIMRQLKVPSKYVSQEAMAGITYEPSTKILMQFQKRFWQDCIGQGGFTVTDLPIGQIHYPGCDENGKTTDDRGILLSYTWGQDALIFGAQSHDQAVASALRQLCEIHSDANTYFERGVVQSWFSDSAAQGAFVFLRPFEYNNYFEDLRKPKHPVYLAGEALSWANGWIQGALKSGLDAAYKVNAYYEENSEPQTKRQKRLKKTLRSQ</sequence>
<name>A0AAE0S2Z2_9BIVA</name>
<dbReference type="InterPro" id="IPR036188">
    <property type="entry name" value="FAD/NAD-bd_sf"/>
</dbReference>
<dbReference type="Proteomes" id="UP001195483">
    <property type="component" value="Unassembled WGS sequence"/>
</dbReference>
<dbReference type="AlphaFoldDB" id="A0AAE0S2Z2"/>
<dbReference type="Gene3D" id="3.50.50.60">
    <property type="entry name" value="FAD/NAD(P)-binding domain"/>
    <property type="match status" value="1"/>
</dbReference>
<reference evidence="2" key="2">
    <citation type="journal article" date="2021" name="Genome Biol. Evol.">
        <title>Developing a high-quality reference genome for a parasitic bivalve with doubly uniparental inheritance (Bivalvia: Unionida).</title>
        <authorList>
            <person name="Smith C.H."/>
        </authorList>
    </citation>
    <scope>NUCLEOTIDE SEQUENCE</scope>
    <source>
        <strain evidence="2">CHS0354</strain>
        <tissue evidence="2">Mantle</tissue>
    </source>
</reference>
<keyword evidence="3" id="KW-1185">Reference proteome</keyword>
<dbReference type="Gene3D" id="3.90.660.10">
    <property type="match status" value="1"/>
</dbReference>
<reference evidence="2" key="3">
    <citation type="submission" date="2023-05" db="EMBL/GenBank/DDBJ databases">
        <authorList>
            <person name="Smith C.H."/>
        </authorList>
    </citation>
    <scope>NUCLEOTIDE SEQUENCE</scope>
    <source>
        <strain evidence="2">CHS0354</strain>
        <tissue evidence="2">Mantle</tissue>
    </source>
</reference>
<accession>A0AAE0S2Z2</accession>
<dbReference type="EMBL" id="JAEAOA010000090">
    <property type="protein sequence ID" value="KAK3584351.1"/>
    <property type="molecule type" value="Genomic_DNA"/>
</dbReference>
<evidence type="ECO:0000259" key="1">
    <source>
        <dbReference type="Pfam" id="PF01593"/>
    </source>
</evidence>
<evidence type="ECO:0000313" key="2">
    <source>
        <dbReference type="EMBL" id="KAK3584351.1"/>
    </source>
</evidence>
<proteinExistence type="predicted"/>
<organism evidence="2 3">
    <name type="scientific">Potamilus streckersoni</name>
    <dbReference type="NCBI Taxonomy" id="2493646"/>
    <lineage>
        <taxon>Eukaryota</taxon>
        <taxon>Metazoa</taxon>
        <taxon>Spiralia</taxon>
        <taxon>Lophotrochozoa</taxon>
        <taxon>Mollusca</taxon>
        <taxon>Bivalvia</taxon>
        <taxon>Autobranchia</taxon>
        <taxon>Heteroconchia</taxon>
        <taxon>Palaeoheterodonta</taxon>
        <taxon>Unionida</taxon>
        <taxon>Unionoidea</taxon>
        <taxon>Unionidae</taxon>
        <taxon>Ambleminae</taxon>
        <taxon>Lampsilini</taxon>
        <taxon>Potamilus</taxon>
    </lineage>
</organism>
<dbReference type="InterPro" id="IPR050281">
    <property type="entry name" value="Flavin_monoamine_oxidase"/>
</dbReference>
<comment type="caution">
    <text evidence="2">The sequence shown here is derived from an EMBL/GenBank/DDBJ whole genome shotgun (WGS) entry which is preliminary data.</text>
</comment>
<dbReference type="SUPFAM" id="SSF51905">
    <property type="entry name" value="FAD/NAD(P)-binding domain"/>
    <property type="match status" value="1"/>
</dbReference>
<evidence type="ECO:0000313" key="3">
    <source>
        <dbReference type="Proteomes" id="UP001195483"/>
    </source>
</evidence>
<reference evidence="2" key="1">
    <citation type="journal article" date="2021" name="Genome Biol. Evol.">
        <title>A High-Quality Reference Genome for a Parasitic Bivalve with Doubly Uniparental Inheritance (Bivalvia: Unionida).</title>
        <authorList>
            <person name="Smith C.H."/>
        </authorList>
    </citation>
    <scope>NUCLEOTIDE SEQUENCE</scope>
    <source>
        <strain evidence="2">CHS0354</strain>
    </source>
</reference>
<dbReference type="GO" id="GO:0009063">
    <property type="term" value="P:amino acid catabolic process"/>
    <property type="evidence" value="ECO:0007669"/>
    <property type="project" value="TreeGrafter"/>
</dbReference>
<dbReference type="InterPro" id="IPR002937">
    <property type="entry name" value="Amino_oxidase"/>
</dbReference>